<dbReference type="InterPro" id="IPR036005">
    <property type="entry name" value="Creatinase/aminopeptidase-like"/>
</dbReference>
<dbReference type="eggNOG" id="COG0006">
    <property type="taxonomic scope" value="Bacteria"/>
</dbReference>
<evidence type="ECO:0000313" key="2">
    <source>
        <dbReference type="EMBL" id="ADB51161.1"/>
    </source>
</evidence>
<dbReference type="RefSeq" id="WP_012934212.1">
    <property type="nucleotide sequence ID" value="NC_013739.1"/>
</dbReference>
<feature type="domain" description="Peptidase M24" evidence="1">
    <location>
        <begin position="189"/>
        <end position="392"/>
    </location>
</feature>
<dbReference type="AlphaFoldDB" id="D3F9U9"/>
<dbReference type="SUPFAM" id="SSF53092">
    <property type="entry name" value="Creatinase/prolidase N-terminal domain"/>
    <property type="match status" value="1"/>
</dbReference>
<accession>D3F9U9</accession>
<dbReference type="PANTHER" id="PTHR46112:SF2">
    <property type="entry name" value="XAA-PRO AMINOPEPTIDASE P-RELATED"/>
    <property type="match status" value="1"/>
</dbReference>
<sequence>MTTTYEPLARACAALRDAGLDGALLASPSNVTYVSGWEAPLIVGPFADIVERAPIAYAVVSAREEAARLVVADVYGGSAMKGSRIGAPETFGTLGMVEPVDHPAELTAALRRALNDLGLSGGGRAAADAAGAAHGGGMGGPRLAVERRALPVAVLDALGLPLDAPDAGPPLAHARMVKTAEEIERLWFAAQVAAAGHLRLLELAPAAAGCSELELWGEVTTAMERLAGGPLTVTGELTVGARTRALTWPNGPFERIVEAGDTGLMDISPRVNGYWADCTNTVVFGAEPSDDQRRYALAAQAACAAAIDALRPGARASEAAVAHRDTMAAHGFGYAHYSGHQIGVTVNELPRLTFYDDTVVEPGMVFAVEPGVYAGEAAPTGARAEQMAVVTDQGPEVLAQFPWGID</sequence>
<dbReference type="InterPro" id="IPR000994">
    <property type="entry name" value="Pept_M24"/>
</dbReference>
<dbReference type="STRING" id="469383.Cwoe_2742"/>
<keyword evidence="3" id="KW-1185">Reference proteome</keyword>
<dbReference type="Pfam" id="PF00557">
    <property type="entry name" value="Peptidase_M24"/>
    <property type="match status" value="1"/>
</dbReference>
<dbReference type="KEGG" id="cwo:Cwoe_2742"/>
<reference evidence="2 3" key="1">
    <citation type="journal article" date="2010" name="Stand. Genomic Sci.">
        <title>Complete genome sequence of Conexibacter woesei type strain (ID131577).</title>
        <authorList>
            <person name="Pukall R."/>
            <person name="Lapidus A."/>
            <person name="Glavina Del Rio T."/>
            <person name="Copeland A."/>
            <person name="Tice H."/>
            <person name="Cheng J.-F."/>
            <person name="Lucas S."/>
            <person name="Chen F."/>
            <person name="Nolan M."/>
            <person name="Bruce D."/>
            <person name="Goodwin L."/>
            <person name="Pitluck S."/>
            <person name="Mavromatis K."/>
            <person name="Ivanova N."/>
            <person name="Ovchinnikova G."/>
            <person name="Pati A."/>
            <person name="Chen A."/>
            <person name="Palaniappan K."/>
            <person name="Land M."/>
            <person name="Hauser L."/>
            <person name="Chang Y.-J."/>
            <person name="Jeffries C.D."/>
            <person name="Chain P."/>
            <person name="Meincke L."/>
            <person name="Sims D."/>
            <person name="Brettin T."/>
            <person name="Detter J.C."/>
            <person name="Rohde M."/>
            <person name="Goeker M."/>
            <person name="Bristow J."/>
            <person name="Eisen J.A."/>
            <person name="Markowitz V."/>
            <person name="Kyrpides N.C."/>
            <person name="Klenk H.-P."/>
            <person name="Hugenholtz P."/>
        </authorList>
    </citation>
    <scope>NUCLEOTIDE SEQUENCE [LARGE SCALE GENOMIC DNA]</scope>
    <source>
        <strain evidence="3">DSM 14684 / CIP 108061 / JCM 11494 / NBRC 100937 / ID131577</strain>
    </source>
</reference>
<evidence type="ECO:0000259" key="1">
    <source>
        <dbReference type="Pfam" id="PF00557"/>
    </source>
</evidence>
<organism evidence="2 3">
    <name type="scientific">Conexibacter woesei (strain DSM 14684 / CCUG 47730 / CIP 108061 / JCM 11494 / NBRC 100937 / ID131577)</name>
    <dbReference type="NCBI Taxonomy" id="469383"/>
    <lineage>
        <taxon>Bacteria</taxon>
        <taxon>Bacillati</taxon>
        <taxon>Actinomycetota</taxon>
        <taxon>Thermoleophilia</taxon>
        <taxon>Solirubrobacterales</taxon>
        <taxon>Conexibacteraceae</taxon>
        <taxon>Conexibacter</taxon>
    </lineage>
</organism>
<dbReference type="Gene3D" id="3.90.230.10">
    <property type="entry name" value="Creatinase/methionine aminopeptidase superfamily"/>
    <property type="match status" value="1"/>
</dbReference>
<dbReference type="Proteomes" id="UP000008229">
    <property type="component" value="Chromosome"/>
</dbReference>
<dbReference type="PANTHER" id="PTHR46112">
    <property type="entry name" value="AMINOPEPTIDASE"/>
    <property type="match status" value="1"/>
</dbReference>
<protein>
    <submittedName>
        <fullName evidence="2">Peptidase M24</fullName>
    </submittedName>
</protein>
<evidence type="ECO:0000313" key="3">
    <source>
        <dbReference type="Proteomes" id="UP000008229"/>
    </source>
</evidence>
<dbReference type="EMBL" id="CP001854">
    <property type="protein sequence ID" value="ADB51161.1"/>
    <property type="molecule type" value="Genomic_DNA"/>
</dbReference>
<name>D3F9U9_CONWI</name>
<dbReference type="InterPro" id="IPR029149">
    <property type="entry name" value="Creatin/AminoP/Spt16_N"/>
</dbReference>
<proteinExistence type="predicted"/>
<gene>
    <name evidence="2" type="ordered locus">Cwoe_2742</name>
</gene>
<dbReference type="InterPro" id="IPR050659">
    <property type="entry name" value="Peptidase_M24B"/>
</dbReference>
<dbReference type="HOGENOM" id="CLU_677407_0_0_11"/>
<dbReference type="Gene3D" id="3.40.350.10">
    <property type="entry name" value="Creatinase/prolidase N-terminal domain"/>
    <property type="match status" value="1"/>
</dbReference>
<dbReference type="SUPFAM" id="SSF55920">
    <property type="entry name" value="Creatinase/aminopeptidase"/>
    <property type="match status" value="1"/>
</dbReference>
<reference evidence="3" key="2">
    <citation type="submission" date="2010-01" db="EMBL/GenBank/DDBJ databases">
        <title>The complete genome of Conexibacter woesei DSM 14684.</title>
        <authorList>
            <consortium name="US DOE Joint Genome Institute (JGI-PGF)"/>
            <person name="Lucas S."/>
            <person name="Copeland A."/>
            <person name="Lapidus A."/>
            <person name="Glavina del Rio T."/>
            <person name="Dalin E."/>
            <person name="Tice H."/>
            <person name="Bruce D."/>
            <person name="Goodwin L."/>
            <person name="Pitluck S."/>
            <person name="Kyrpides N."/>
            <person name="Mavromatis K."/>
            <person name="Ivanova N."/>
            <person name="Mikhailova N."/>
            <person name="Chertkov O."/>
            <person name="Brettin T."/>
            <person name="Detter J.C."/>
            <person name="Han C."/>
            <person name="Larimer F."/>
            <person name="Land M."/>
            <person name="Hauser L."/>
            <person name="Markowitz V."/>
            <person name="Cheng J.-F."/>
            <person name="Hugenholtz P."/>
            <person name="Woyke T."/>
            <person name="Wu D."/>
            <person name="Pukall R."/>
            <person name="Steenblock K."/>
            <person name="Schneider S."/>
            <person name="Klenk H.-P."/>
            <person name="Eisen J.A."/>
        </authorList>
    </citation>
    <scope>NUCLEOTIDE SEQUENCE [LARGE SCALE GENOMIC DNA]</scope>
    <source>
        <strain evidence="3">DSM 14684 / CIP 108061 / JCM 11494 / NBRC 100937 / ID131577</strain>
    </source>
</reference>
<dbReference type="CDD" id="cd01066">
    <property type="entry name" value="APP_MetAP"/>
    <property type="match status" value="1"/>
</dbReference>
<dbReference type="OrthoDB" id="9806388at2"/>